<evidence type="ECO:0000256" key="3">
    <source>
        <dbReference type="ARBA" id="ARBA00023315"/>
    </source>
</evidence>
<dbReference type="AlphaFoldDB" id="T1IZT4"/>
<evidence type="ECO:0000256" key="2">
    <source>
        <dbReference type="ARBA" id="ARBA00022679"/>
    </source>
</evidence>
<dbReference type="CDD" id="cd04301">
    <property type="entry name" value="NAT_SF"/>
    <property type="match status" value="1"/>
</dbReference>
<keyword evidence="6" id="KW-1185">Reference proteome</keyword>
<comment type="similarity">
    <text evidence="1">Belongs to the acetyltransferase family.</text>
</comment>
<reference evidence="5" key="2">
    <citation type="submission" date="2015-02" db="UniProtKB">
        <authorList>
            <consortium name="EnsemblMetazoa"/>
        </authorList>
    </citation>
    <scope>IDENTIFICATION</scope>
</reference>
<organism evidence="5 6">
    <name type="scientific">Strigamia maritima</name>
    <name type="common">European centipede</name>
    <name type="synonym">Geophilus maritimus</name>
    <dbReference type="NCBI Taxonomy" id="126957"/>
    <lineage>
        <taxon>Eukaryota</taxon>
        <taxon>Metazoa</taxon>
        <taxon>Ecdysozoa</taxon>
        <taxon>Arthropoda</taxon>
        <taxon>Myriapoda</taxon>
        <taxon>Chilopoda</taxon>
        <taxon>Pleurostigmophora</taxon>
        <taxon>Geophilomorpha</taxon>
        <taxon>Linotaeniidae</taxon>
        <taxon>Strigamia</taxon>
    </lineage>
</organism>
<evidence type="ECO:0000313" key="5">
    <source>
        <dbReference type="EnsemblMetazoa" id="SMAR006769-PA"/>
    </source>
</evidence>
<dbReference type="Proteomes" id="UP000014500">
    <property type="component" value="Unassembled WGS sequence"/>
</dbReference>
<dbReference type="EMBL" id="JH431723">
    <property type="status" value="NOT_ANNOTATED_CDS"/>
    <property type="molecule type" value="Genomic_DNA"/>
</dbReference>
<dbReference type="InterPro" id="IPR000182">
    <property type="entry name" value="GNAT_dom"/>
</dbReference>
<keyword evidence="2" id="KW-0808">Transferase</keyword>
<dbReference type="EnsemblMetazoa" id="SMAR006769-RA">
    <property type="protein sequence ID" value="SMAR006769-PA"/>
    <property type="gene ID" value="SMAR006769"/>
</dbReference>
<evidence type="ECO:0000256" key="1">
    <source>
        <dbReference type="ARBA" id="ARBA00008694"/>
    </source>
</evidence>
<dbReference type="HOGENOM" id="CLU_013985_41_1_1"/>
<evidence type="ECO:0000259" key="4">
    <source>
        <dbReference type="PROSITE" id="PS51186"/>
    </source>
</evidence>
<keyword evidence="3" id="KW-0012">Acyltransferase</keyword>
<accession>T1IZT4</accession>
<proteinExistence type="inferred from homology"/>
<dbReference type="InterPro" id="IPR016181">
    <property type="entry name" value="Acyl_CoA_acyltransferase"/>
</dbReference>
<reference evidence="6" key="1">
    <citation type="submission" date="2011-05" db="EMBL/GenBank/DDBJ databases">
        <authorList>
            <person name="Richards S.R."/>
            <person name="Qu J."/>
            <person name="Jiang H."/>
            <person name="Jhangiani S.N."/>
            <person name="Agravi P."/>
            <person name="Goodspeed R."/>
            <person name="Gross S."/>
            <person name="Mandapat C."/>
            <person name="Jackson L."/>
            <person name="Mathew T."/>
            <person name="Pu L."/>
            <person name="Thornton R."/>
            <person name="Saada N."/>
            <person name="Wilczek-Boney K.B."/>
            <person name="Lee S."/>
            <person name="Kovar C."/>
            <person name="Wu Y."/>
            <person name="Scherer S.E."/>
            <person name="Worley K.C."/>
            <person name="Muzny D.M."/>
            <person name="Gibbs R."/>
        </authorList>
    </citation>
    <scope>NUCLEOTIDE SEQUENCE</scope>
    <source>
        <strain evidence="6">Brora</strain>
    </source>
</reference>
<dbReference type="PROSITE" id="PS51186">
    <property type="entry name" value="GNAT"/>
    <property type="match status" value="1"/>
</dbReference>
<dbReference type="OMA" id="WQFYRVE"/>
<dbReference type="STRING" id="126957.T1IZT4"/>
<feature type="domain" description="N-acetyltransferase" evidence="4">
    <location>
        <begin position="3"/>
        <end position="169"/>
    </location>
</feature>
<evidence type="ECO:0000313" key="6">
    <source>
        <dbReference type="Proteomes" id="UP000014500"/>
    </source>
</evidence>
<dbReference type="FunFam" id="3.40.630.30:FF:000064">
    <property type="entry name" value="GNAT family acetyltransferase"/>
    <property type="match status" value="1"/>
</dbReference>
<dbReference type="PhylomeDB" id="T1IZT4"/>
<protein>
    <recommendedName>
        <fullName evidence="4">N-acetyltransferase domain-containing protein</fullName>
    </recommendedName>
</protein>
<dbReference type="Gene3D" id="3.40.630.30">
    <property type="match status" value="1"/>
</dbReference>
<dbReference type="Pfam" id="PF00583">
    <property type="entry name" value="Acetyltransf_1"/>
    <property type="match status" value="1"/>
</dbReference>
<dbReference type="PANTHER" id="PTHR10545">
    <property type="entry name" value="DIAMINE N-ACETYLTRANSFERASE"/>
    <property type="match status" value="1"/>
</dbReference>
<name>T1IZT4_STRMM</name>
<dbReference type="GO" id="GO:0008080">
    <property type="term" value="F:N-acetyltransferase activity"/>
    <property type="evidence" value="ECO:0007669"/>
    <property type="project" value="TreeGrafter"/>
</dbReference>
<dbReference type="PANTHER" id="PTHR10545:SF29">
    <property type="entry name" value="GH14572P-RELATED"/>
    <property type="match status" value="1"/>
</dbReference>
<sequence>MEVEIRAAKPEDCKNLLLLIKELADYEGFGDRPKIDEKGKKSKMLIEDGFGDSPFYHSFVAELNDKEKAIVGFCLYFYTYSTWEGRAVYMEDLYVKKEFRKRGIGFKLWKTLAQEAVLKNCKRMDFAVLNWNQPSIHFYEKMGAMNQTKEEGWNLFRLGETALERLACEIKNDEEISKKLN</sequence>
<dbReference type="eggNOG" id="KOG3216">
    <property type="taxonomic scope" value="Eukaryota"/>
</dbReference>
<dbReference type="InterPro" id="IPR051016">
    <property type="entry name" value="Diverse_Substrate_AcTransf"/>
</dbReference>
<dbReference type="SUPFAM" id="SSF55729">
    <property type="entry name" value="Acyl-CoA N-acyltransferases (Nat)"/>
    <property type="match status" value="1"/>
</dbReference>